<proteinExistence type="inferred from homology"/>
<dbReference type="PRINTS" id="PR00171">
    <property type="entry name" value="SUGRTRNSPORT"/>
</dbReference>
<feature type="transmembrane region" description="Helical" evidence="8">
    <location>
        <begin position="183"/>
        <end position="203"/>
    </location>
</feature>
<dbReference type="PANTHER" id="PTHR48020:SF12">
    <property type="entry name" value="PROTON MYO-INOSITOL COTRANSPORTER"/>
    <property type="match status" value="1"/>
</dbReference>
<feature type="transmembrane region" description="Helical" evidence="8">
    <location>
        <begin position="118"/>
        <end position="138"/>
    </location>
</feature>
<gene>
    <name evidence="10" type="ordered locus">Niako_3551</name>
</gene>
<dbReference type="EMBL" id="CP003178">
    <property type="protein sequence ID" value="AEV99851.1"/>
    <property type="molecule type" value="Genomic_DNA"/>
</dbReference>
<organism evidence="10 11">
    <name type="scientific">Niastella koreensis (strain DSM 17620 / KACC 11465 / NBRC 106392 / GR20-10)</name>
    <dbReference type="NCBI Taxonomy" id="700598"/>
    <lineage>
        <taxon>Bacteria</taxon>
        <taxon>Pseudomonadati</taxon>
        <taxon>Bacteroidota</taxon>
        <taxon>Chitinophagia</taxon>
        <taxon>Chitinophagales</taxon>
        <taxon>Chitinophagaceae</taxon>
        <taxon>Niastella</taxon>
    </lineage>
</organism>
<dbReference type="GO" id="GO:0022857">
    <property type="term" value="F:transmembrane transporter activity"/>
    <property type="evidence" value="ECO:0007669"/>
    <property type="project" value="InterPro"/>
</dbReference>
<keyword evidence="5 8" id="KW-1133">Transmembrane helix</keyword>
<dbReference type="InterPro" id="IPR050814">
    <property type="entry name" value="Myo-inositol_Transporter"/>
</dbReference>
<dbReference type="PROSITE" id="PS00217">
    <property type="entry name" value="SUGAR_TRANSPORT_2"/>
    <property type="match status" value="1"/>
</dbReference>
<dbReference type="InterPro" id="IPR020846">
    <property type="entry name" value="MFS_dom"/>
</dbReference>
<evidence type="ECO:0000256" key="8">
    <source>
        <dbReference type="SAM" id="Phobius"/>
    </source>
</evidence>
<dbReference type="KEGG" id="nko:Niako_3551"/>
<evidence type="ECO:0000313" key="11">
    <source>
        <dbReference type="Proteomes" id="UP000005438"/>
    </source>
</evidence>
<dbReference type="STRING" id="700598.Niako_3551"/>
<reference evidence="10 11" key="1">
    <citation type="submission" date="2011-12" db="EMBL/GenBank/DDBJ databases">
        <title>The complete genome of Niastella koreensis GR20-10.</title>
        <authorList>
            <consortium name="US DOE Joint Genome Institute (JGI-PGF)"/>
            <person name="Lucas S."/>
            <person name="Han J."/>
            <person name="Lapidus A."/>
            <person name="Bruce D."/>
            <person name="Goodwin L."/>
            <person name="Pitluck S."/>
            <person name="Peters L."/>
            <person name="Kyrpides N."/>
            <person name="Mavromatis K."/>
            <person name="Ivanova N."/>
            <person name="Mikhailova N."/>
            <person name="Davenport K."/>
            <person name="Saunders E."/>
            <person name="Detter J.C."/>
            <person name="Tapia R."/>
            <person name="Han C."/>
            <person name="Land M."/>
            <person name="Hauser L."/>
            <person name="Markowitz V."/>
            <person name="Cheng J.-F."/>
            <person name="Hugenholtz P."/>
            <person name="Woyke T."/>
            <person name="Wu D."/>
            <person name="Tindall B."/>
            <person name="Pomrenke H."/>
            <person name="Brambilla E."/>
            <person name="Klenk H.-P."/>
            <person name="Eisen J.A."/>
        </authorList>
    </citation>
    <scope>NUCLEOTIDE SEQUENCE [LARGE SCALE GENOMIC DNA]</scope>
    <source>
        <strain evidence="11">DSM 17620 / KACC 11465 / NBRC 106392 / GR20-10</strain>
    </source>
</reference>
<dbReference type="PATRIC" id="fig|700598.3.peg.3635"/>
<feature type="transmembrane region" description="Helical" evidence="8">
    <location>
        <begin position="58"/>
        <end position="80"/>
    </location>
</feature>
<evidence type="ECO:0000256" key="6">
    <source>
        <dbReference type="ARBA" id="ARBA00023136"/>
    </source>
</evidence>
<comment type="subcellular location">
    <subcellularLocation>
        <location evidence="1">Membrane</location>
        <topology evidence="1">Multi-pass membrane protein</topology>
    </subcellularLocation>
</comment>
<sequence>MQVSFDTEATAQSGSTSSSANLFGISLIAALAGFIFGFDTVVISGANLPIKELWHTSPWFHGFFIMSMALWGTVVGAVFGGFPTQKYGRKNVLLWVGILFSVSALGSALANGPYLFSFFRFIGGIGIGVSSVAAPTYVSEISTPSTRGRLVAMYQFNIVFGILIAFLSNYFLQGVGGNNDWRWMLGVMAIPSLIYTFMVFSIPESPRWLVAVKRDNATARKVMERLGMNNIDAEIQVITASATHETQAGHANNHFFSKKYSSILWLAFLVAFFNQWSGINFILYYAPEILSRAGLAAKESLFNSIAIGGTNLIFTFLGLYLIDRLGRKTLLVIGSLGYIVSLAMVAWCFKTHASAGVMMVFLLMFIAAHAIGQGAVIWVFISEIFPNKVRAMGQSFGASVHWVFAALITLITPVFLDKDNGIFKDNPWPIFGFFAFMMLMQLIWVLSKVPETKGVSLEELERKLVKEGQ</sequence>
<feature type="transmembrane region" description="Helical" evidence="8">
    <location>
        <begin position="355"/>
        <end position="381"/>
    </location>
</feature>
<feature type="transmembrane region" description="Helical" evidence="8">
    <location>
        <begin position="393"/>
        <end position="416"/>
    </location>
</feature>
<feature type="transmembrane region" description="Helical" evidence="8">
    <location>
        <begin position="329"/>
        <end position="349"/>
    </location>
</feature>
<feature type="transmembrane region" description="Helical" evidence="8">
    <location>
        <begin position="301"/>
        <end position="322"/>
    </location>
</feature>
<dbReference type="Gene3D" id="1.20.1250.20">
    <property type="entry name" value="MFS general substrate transporter like domains"/>
    <property type="match status" value="1"/>
</dbReference>
<dbReference type="SUPFAM" id="SSF103473">
    <property type="entry name" value="MFS general substrate transporter"/>
    <property type="match status" value="1"/>
</dbReference>
<evidence type="ECO:0000256" key="2">
    <source>
        <dbReference type="ARBA" id="ARBA00010992"/>
    </source>
</evidence>
<dbReference type="OrthoDB" id="9783823at2"/>
<comment type="similarity">
    <text evidence="2 7">Belongs to the major facilitator superfamily. Sugar transporter (TC 2.A.1.1) family.</text>
</comment>
<feature type="transmembrane region" description="Helical" evidence="8">
    <location>
        <begin position="20"/>
        <end position="38"/>
    </location>
</feature>
<feature type="transmembrane region" description="Helical" evidence="8">
    <location>
        <begin position="92"/>
        <end position="112"/>
    </location>
</feature>
<dbReference type="InterPro" id="IPR005828">
    <property type="entry name" value="MFS_sugar_transport-like"/>
</dbReference>
<name>G8TM78_NIAKG</name>
<feature type="transmembrane region" description="Helical" evidence="8">
    <location>
        <begin position="428"/>
        <end position="446"/>
    </location>
</feature>
<keyword evidence="4 8" id="KW-0812">Transmembrane</keyword>
<dbReference type="InterPro" id="IPR003663">
    <property type="entry name" value="Sugar/inositol_transpt"/>
</dbReference>
<keyword evidence="10" id="KW-0762">Sugar transport</keyword>
<feature type="domain" description="Major facilitator superfamily (MFS) profile" evidence="9">
    <location>
        <begin position="25"/>
        <end position="453"/>
    </location>
</feature>
<dbReference type="PANTHER" id="PTHR48020">
    <property type="entry name" value="PROTON MYO-INOSITOL COTRANSPORTER"/>
    <property type="match status" value="1"/>
</dbReference>
<evidence type="ECO:0000259" key="9">
    <source>
        <dbReference type="PROSITE" id="PS50850"/>
    </source>
</evidence>
<evidence type="ECO:0000256" key="3">
    <source>
        <dbReference type="ARBA" id="ARBA00022448"/>
    </source>
</evidence>
<dbReference type="PROSITE" id="PS50850">
    <property type="entry name" value="MFS"/>
    <property type="match status" value="1"/>
</dbReference>
<dbReference type="GO" id="GO:0016020">
    <property type="term" value="C:membrane"/>
    <property type="evidence" value="ECO:0007669"/>
    <property type="project" value="UniProtKB-SubCell"/>
</dbReference>
<feature type="transmembrane region" description="Helical" evidence="8">
    <location>
        <begin position="150"/>
        <end position="171"/>
    </location>
</feature>
<dbReference type="InterPro" id="IPR005829">
    <property type="entry name" value="Sugar_transporter_CS"/>
</dbReference>
<dbReference type="Proteomes" id="UP000005438">
    <property type="component" value="Chromosome"/>
</dbReference>
<evidence type="ECO:0000256" key="7">
    <source>
        <dbReference type="RuleBase" id="RU003346"/>
    </source>
</evidence>
<evidence type="ECO:0000256" key="5">
    <source>
        <dbReference type="ARBA" id="ARBA00022989"/>
    </source>
</evidence>
<accession>G8TM78</accession>
<dbReference type="InterPro" id="IPR036259">
    <property type="entry name" value="MFS_trans_sf"/>
</dbReference>
<keyword evidence="6 8" id="KW-0472">Membrane</keyword>
<dbReference type="RefSeq" id="WP_014219765.1">
    <property type="nucleotide sequence ID" value="NC_016609.1"/>
</dbReference>
<keyword evidence="3 7" id="KW-0813">Transport</keyword>
<evidence type="ECO:0000256" key="1">
    <source>
        <dbReference type="ARBA" id="ARBA00004141"/>
    </source>
</evidence>
<evidence type="ECO:0000313" key="10">
    <source>
        <dbReference type="EMBL" id="AEV99851.1"/>
    </source>
</evidence>
<dbReference type="AlphaFoldDB" id="G8TM78"/>
<dbReference type="HOGENOM" id="CLU_001265_30_5_10"/>
<evidence type="ECO:0000256" key="4">
    <source>
        <dbReference type="ARBA" id="ARBA00022692"/>
    </source>
</evidence>
<dbReference type="eggNOG" id="COG2814">
    <property type="taxonomic scope" value="Bacteria"/>
</dbReference>
<dbReference type="Pfam" id="PF00083">
    <property type="entry name" value="Sugar_tr"/>
    <property type="match status" value="1"/>
</dbReference>
<dbReference type="PROSITE" id="PS00216">
    <property type="entry name" value="SUGAR_TRANSPORT_1"/>
    <property type="match status" value="1"/>
</dbReference>
<feature type="transmembrane region" description="Helical" evidence="8">
    <location>
        <begin position="263"/>
        <end position="286"/>
    </location>
</feature>
<protein>
    <submittedName>
        <fullName evidence="10">Sugar transporter</fullName>
    </submittedName>
</protein>
<dbReference type="NCBIfam" id="TIGR00879">
    <property type="entry name" value="SP"/>
    <property type="match status" value="1"/>
</dbReference>